<organism evidence="3 4">
    <name type="scientific">Candidatus Segetimicrobium genomatis</name>
    <dbReference type="NCBI Taxonomy" id="2569760"/>
    <lineage>
        <taxon>Bacteria</taxon>
        <taxon>Bacillati</taxon>
        <taxon>Candidatus Sysuimicrobiota</taxon>
        <taxon>Candidatus Sysuimicrobiia</taxon>
        <taxon>Candidatus Sysuimicrobiales</taxon>
        <taxon>Candidatus Segetimicrobiaceae</taxon>
        <taxon>Candidatus Segetimicrobium</taxon>
    </lineage>
</organism>
<evidence type="ECO:0000256" key="1">
    <source>
        <dbReference type="ARBA" id="ARBA00008950"/>
    </source>
</evidence>
<gene>
    <name evidence="3" type="ORF">E6H04_06310</name>
</gene>
<name>A0A537JDH2_9BACT</name>
<feature type="domain" description="Calcineurin-like phosphoesterase" evidence="2">
    <location>
        <begin position="1"/>
        <end position="207"/>
    </location>
</feature>
<evidence type="ECO:0000313" key="3">
    <source>
        <dbReference type="EMBL" id="TMI81575.1"/>
    </source>
</evidence>
<dbReference type="GO" id="GO:0016791">
    <property type="term" value="F:phosphatase activity"/>
    <property type="evidence" value="ECO:0007669"/>
    <property type="project" value="TreeGrafter"/>
</dbReference>
<evidence type="ECO:0000313" key="4">
    <source>
        <dbReference type="Proteomes" id="UP000320048"/>
    </source>
</evidence>
<sequence length="244" mass="26127">MRYAVLSDVHGNLEALEAVLRDTRRGRLDACLCLGDTVGYGPDPNECAARIRALGGPVIAGNHDLAAAGVLDPSAFTPLARAAIEWTRDVLTQETRAWLATLPPRLDDPAFLAVHGSPRDPIEEYILDLPTSLAIFSDHAFSLCLVGHSHVPGAFILQADGAVSARRLPVGRGVRLARAARYIVNVGSVGQPRDGDPRASYLVLDTTARTITLRRLEYAVAATQEKMAARGLPTPLAERLAVGR</sequence>
<dbReference type="Proteomes" id="UP000320048">
    <property type="component" value="Unassembled WGS sequence"/>
</dbReference>
<dbReference type="EMBL" id="VBAO01000164">
    <property type="protein sequence ID" value="TMI81575.1"/>
    <property type="molecule type" value="Genomic_DNA"/>
</dbReference>
<dbReference type="InterPro" id="IPR050126">
    <property type="entry name" value="Ap4A_hydrolase"/>
</dbReference>
<dbReference type="SUPFAM" id="SSF56300">
    <property type="entry name" value="Metallo-dependent phosphatases"/>
    <property type="match status" value="1"/>
</dbReference>
<comment type="similarity">
    <text evidence="1">Belongs to the metallophosphoesterase superfamily. YfcE family.</text>
</comment>
<dbReference type="PANTHER" id="PTHR42850">
    <property type="entry name" value="METALLOPHOSPHOESTERASE"/>
    <property type="match status" value="1"/>
</dbReference>
<dbReference type="PANTHER" id="PTHR42850:SF2">
    <property type="entry name" value="BLL5683 PROTEIN"/>
    <property type="match status" value="1"/>
</dbReference>
<dbReference type="InterPro" id="IPR029052">
    <property type="entry name" value="Metallo-depent_PP-like"/>
</dbReference>
<dbReference type="InterPro" id="IPR011152">
    <property type="entry name" value="Pesterase_MJ0912"/>
</dbReference>
<dbReference type="PIRSF" id="PIRSF000883">
    <property type="entry name" value="Pesterase_MJ0912"/>
    <property type="match status" value="1"/>
</dbReference>
<dbReference type="GO" id="GO:0005737">
    <property type="term" value="C:cytoplasm"/>
    <property type="evidence" value="ECO:0007669"/>
    <property type="project" value="TreeGrafter"/>
</dbReference>
<dbReference type="Gene3D" id="3.60.21.10">
    <property type="match status" value="1"/>
</dbReference>
<accession>A0A537JDH2</accession>
<dbReference type="InterPro" id="IPR024654">
    <property type="entry name" value="Calcineurin-like_PHP_lpxH"/>
</dbReference>
<evidence type="ECO:0000259" key="2">
    <source>
        <dbReference type="Pfam" id="PF12850"/>
    </source>
</evidence>
<reference evidence="3 4" key="1">
    <citation type="journal article" date="2019" name="Nat. Microbiol.">
        <title>Mediterranean grassland soil C-N compound turnover is dependent on rainfall and depth, and is mediated by genomically divergent microorganisms.</title>
        <authorList>
            <person name="Diamond S."/>
            <person name="Andeer P.F."/>
            <person name="Li Z."/>
            <person name="Crits-Christoph A."/>
            <person name="Burstein D."/>
            <person name="Anantharaman K."/>
            <person name="Lane K.R."/>
            <person name="Thomas B.C."/>
            <person name="Pan C."/>
            <person name="Northen T.R."/>
            <person name="Banfield J.F."/>
        </authorList>
    </citation>
    <scope>NUCLEOTIDE SEQUENCE [LARGE SCALE GENOMIC DNA]</scope>
    <source>
        <strain evidence="3">NP_7</strain>
    </source>
</reference>
<protein>
    <submittedName>
        <fullName evidence="3">Metallophosphoesterase family protein</fullName>
    </submittedName>
</protein>
<dbReference type="AlphaFoldDB" id="A0A537JDH2"/>
<proteinExistence type="inferred from homology"/>
<dbReference type="Pfam" id="PF12850">
    <property type="entry name" value="Metallophos_2"/>
    <property type="match status" value="1"/>
</dbReference>
<dbReference type="CDD" id="cd00838">
    <property type="entry name" value="MPP_superfamily"/>
    <property type="match status" value="1"/>
</dbReference>
<comment type="caution">
    <text evidence="3">The sequence shown here is derived from an EMBL/GenBank/DDBJ whole genome shotgun (WGS) entry which is preliminary data.</text>
</comment>